<dbReference type="GO" id="GO:0008270">
    <property type="term" value="F:zinc ion binding"/>
    <property type="evidence" value="ECO:0007669"/>
    <property type="project" value="UniProtKB-KW"/>
</dbReference>
<dbReference type="Proteomes" id="UP000007875">
    <property type="component" value="Unassembled WGS sequence"/>
</dbReference>
<evidence type="ECO:0000259" key="7">
    <source>
        <dbReference type="PROSITE" id="PS50016"/>
    </source>
</evidence>
<evidence type="ECO:0008006" key="11">
    <source>
        <dbReference type="Google" id="ProtNLM"/>
    </source>
</evidence>
<proteinExistence type="inferred from homology"/>
<dbReference type="OMA" id="CYMVEKR"/>
<dbReference type="PROSITE" id="PS50016">
    <property type="entry name" value="ZF_PHD_2"/>
    <property type="match status" value="1"/>
</dbReference>
<dbReference type="AlphaFoldDB" id="H2YM57"/>
<dbReference type="GO" id="GO:0006357">
    <property type="term" value="P:regulation of transcription by RNA polymerase II"/>
    <property type="evidence" value="ECO:0007669"/>
    <property type="project" value="TreeGrafter"/>
</dbReference>
<dbReference type="Pfam" id="PF13831">
    <property type="entry name" value="PHD_2"/>
    <property type="match status" value="1"/>
</dbReference>
<dbReference type="InterPro" id="IPR034732">
    <property type="entry name" value="EPHD"/>
</dbReference>
<dbReference type="CDD" id="cd15573">
    <property type="entry name" value="PHD_JADE"/>
    <property type="match status" value="1"/>
</dbReference>
<dbReference type="InterPro" id="IPR011011">
    <property type="entry name" value="Znf_FYVE_PHD"/>
</dbReference>
<feature type="domain" description="PHD-type" evidence="7">
    <location>
        <begin position="156"/>
        <end position="206"/>
    </location>
</feature>
<evidence type="ECO:0000259" key="8">
    <source>
        <dbReference type="PROSITE" id="PS51805"/>
    </source>
</evidence>
<sequence>IFRKDLISAMKIPDTSQLLNEEYWIMQDPWRIEWEKGVQVPVNAKSIPKKNIQIVPKETLGDFRMPRKMLKSCPDIGDKDMIDLNVLADSMCRYDLDEMDVAWLKIINRERKMMGLPFLDEFSMEQIMEELETQCHDNMQLAMQTKEGLGIEYDEDVVCDVCRMPDCEEGNEMVFCDGCNLCVHQACYGILKVPVGSWLCKLCALGIRGSAVCILCNKKGGAMKSTRSGNKWAHVSCALWIPEITIADPDRMEPITKISHVPASRWALLCSICKERVGACIQCSVRHCVTAYHVTCAIEDKLDMNADCAASPSEGQDDAVIFRSYCKKHSAKRKDTDDEDEGSDERMRGMRQKRILELEQQFYTLQHFINKSNVLLEKKLVLEDLCLINFDLFLNLCFMTLCFFCEYIFEFLILELKTGIRIPTYVMEYWKLKRTANFNRPLITPKNEEDTALAEAAESNLQRRLRMFTHLRQDLERVRNLCYMIGRREKEKRSSVRNMESVFLTQVIL</sequence>
<evidence type="ECO:0000256" key="3">
    <source>
        <dbReference type="ARBA" id="ARBA00022771"/>
    </source>
</evidence>
<keyword evidence="4" id="KW-0862">Zinc</keyword>
<evidence type="ECO:0000256" key="4">
    <source>
        <dbReference type="ARBA" id="ARBA00022833"/>
    </source>
</evidence>
<keyword evidence="3 6" id="KW-0863">Zinc-finger</keyword>
<dbReference type="PROSITE" id="PS51805">
    <property type="entry name" value="EPHD"/>
    <property type="match status" value="1"/>
</dbReference>
<dbReference type="PANTHER" id="PTHR13793:SF160">
    <property type="entry name" value="PHD FINGER PROTEIN RHINOCEROS"/>
    <property type="match status" value="1"/>
</dbReference>
<dbReference type="Pfam" id="PF13832">
    <property type="entry name" value="zf-HC5HC2H_2"/>
    <property type="match status" value="1"/>
</dbReference>
<reference evidence="9" key="3">
    <citation type="submission" date="2025-09" db="UniProtKB">
        <authorList>
            <consortium name="Ensembl"/>
        </authorList>
    </citation>
    <scope>IDENTIFICATION</scope>
</reference>
<reference evidence="10" key="1">
    <citation type="submission" date="2003-08" db="EMBL/GenBank/DDBJ databases">
        <authorList>
            <person name="Birren B."/>
            <person name="Nusbaum C."/>
            <person name="Abebe A."/>
            <person name="Abouelleil A."/>
            <person name="Adekoya E."/>
            <person name="Ait-zahra M."/>
            <person name="Allen N."/>
            <person name="Allen T."/>
            <person name="An P."/>
            <person name="Anderson M."/>
            <person name="Anderson S."/>
            <person name="Arachchi H."/>
            <person name="Armbruster J."/>
            <person name="Bachantsang P."/>
            <person name="Baldwin J."/>
            <person name="Barry A."/>
            <person name="Bayul T."/>
            <person name="Blitshsteyn B."/>
            <person name="Bloom T."/>
            <person name="Blye J."/>
            <person name="Boguslavskiy L."/>
            <person name="Borowsky M."/>
            <person name="Boukhgalter B."/>
            <person name="Brunache A."/>
            <person name="Butler J."/>
            <person name="Calixte N."/>
            <person name="Calvo S."/>
            <person name="Camarata J."/>
            <person name="Campo K."/>
            <person name="Chang J."/>
            <person name="Cheshatsang Y."/>
            <person name="Citroen M."/>
            <person name="Collymore A."/>
            <person name="Considine T."/>
            <person name="Cook A."/>
            <person name="Cooke P."/>
            <person name="Corum B."/>
            <person name="Cuomo C."/>
            <person name="David R."/>
            <person name="Dawoe T."/>
            <person name="Degray S."/>
            <person name="Dodge S."/>
            <person name="Dooley K."/>
            <person name="Dorje P."/>
            <person name="Dorjee K."/>
            <person name="Dorris L."/>
            <person name="Duffey N."/>
            <person name="Dupes A."/>
            <person name="Elkins T."/>
            <person name="Engels R."/>
            <person name="Erickson J."/>
            <person name="Farina A."/>
            <person name="Faro S."/>
            <person name="Ferreira P."/>
            <person name="Fischer H."/>
            <person name="Fitzgerald M."/>
            <person name="Foley K."/>
            <person name="Gage D."/>
            <person name="Galagan J."/>
            <person name="Gearin G."/>
            <person name="Gnerre S."/>
            <person name="Gnirke A."/>
            <person name="Goyette A."/>
            <person name="Graham J."/>
            <person name="Grandbois E."/>
            <person name="Gyaltsen K."/>
            <person name="Hafez N."/>
            <person name="Hagopian D."/>
            <person name="Hagos B."/>
            <person name="Hall J."/>
            <person name="Hatcher B."/>
            <person name="Heller A."/>
            <person name="Higgins H."/>
            <person name="Honan T."/>
            <person name="Horn A."/>
            <person name="Houde N."/>
            <person name="Hughes L."/>
            <person name="Hulme W."/>
            <person name="Husby E."/>
            <person name="Iliev I."/>
            <person name="Jaffe D."/>
            <person name="Jones C."/>
            <person name="Kamal M."/>
            <person name="Kamat A."/>
            <person name="Kamvysselis M."/>
            <person name="Karlsson E."/>
            <person name="Kells C."/>
            <person name="Kieu A."/>
            <person name="Kisner P."/>
            <person name="Kodira C."/>
            <person name="Kulbokas E."/>
            <person name="Labutti K."/>
            <person name="Lama D."/>
            <person name="Landers T."/>
            <person name="Leger J."/>
            <person name="Levine S."/>
            <person name="Lewis D."/>
            <person name="Lewis T."/>
            <person name="Lindblad-toh K."/>
            <person name="Liu X."/>
            <person name="Lokyitsang T."/>
            <person name="Lokyitsang Y."/>
            <person name="Lucien O."/>
            <person name="Lui A."/>
            <person name="Ma L.J."/>
            <person name="Mabbitt R."/>
            <person name="Macdonald J."/>
            <person name="Maclean C."/>
            <person name="Major J."/>
            <person name="Manning J."/>
            <person name="Marabella R."/>
            <person name="Maru K."/>
            <person name="Matthews C."/>
            <person name="Mauceli E."/>
            <person name="Mccarthy M."/>
            <person name="Mcdonough S."/>
            <person name="Mcghee T."/>
            <person name="Meldrim J."/>
            <person name="Meneus L."/>
            <person name="Mesirov J."/>
            <person name="Mihalev A."/>
            <person name="Mihova T."/>
            <person name="Mikkelsen T."/>
            <person name="Mlenga V."/>
            <person name="Moru K."/>
            <person name="Mozes J."/>
            <person name="Mulrain L."/>
            <person name="Munson G."/>
            <person name="Naylor J."/>
            <person name="Newes C."/>
            <person name="Nguyen C."/>
            <person name="Nguyen N."/>
            <person name="Nguyen T."/>
            <person name="Nicol R."/>
            <person name="Nielsen C."/>
            <person name="Nizzari M."/>
            <person name="Norbu C."/>
            <person name="Norbu N."/>
            <person name="O'donnell P."/>
            <person name="Okoawo O."/>
            <person name="O'leary S."/>
            <person name="Omotosho B."/>
            <person name="O'neill K."/>
            <person name="Osman S."/>
            <person name="Parker S."/>
            <person name="Perrin D."/>
            <person name="Phunkhang P."/>
            <person name="Piqani B."/>
            <person name="Purcell S."/>
            <person name="Rachupka T."/>
            <person name="Ramasamy U."/>
            <person name="Rameau R."/>
            <person name="Ray V."/>
            <person name="Raymond C."/>
            <person name="Retta R."/>
            <person name="Richardson S."/>
            <person name="Rise C."/>
            <person name="Rodriguez J."/>
            <person name="Rogers J."/>
            <person name="Rogov P."/>
            <person name="Rutman M."/>
            <person name="Schupbach R."/>
            <person name="Seaman C."/>
            <person name="Settipalli S."/>
            <person name="Sharpe T."/>
            <person name="Sheridan J."/>
            <person name="Sherpa N."/>
            <person name="Shi J."/>
            <person name="Smirnov S."/>
            <person name="Smith C."/>
            <person name="Sougnez C."/>
            <person name="Spencer B."/>
            <person name="Stalker J."/>
            <person name="Stange-thomann N."/>
            <person name="Stavropoulos S."/>
            <person name="Stetson K."/>
            <person name="Stone C."/>
            <person name="Stone S."/>
            <person name="Stubbs M."/>
            <person name="Talamas J."/>
            <person name="Tchuinga P."/>
            <person name="Tenzing P."/>
            <person name="Tesfaye S."/>
            <person name="Theodore J."/>
            <person name="Thoulutsang Y."/>
            <person name="Topham K."/>
            <person name="Towey S."/>
            <person name="Tsamla T."/>
            <person name="Tsomo N."/>
            <person name="Vallee D."/>
            <person name="Vassiliev H."/>
            <person name="Venkataraman V."/>
            <person name="Vinson J."/>
            <person name="Vo A."/>
            <person name="Wade C."/>
            <person name="Wang S."/>
            <person name="Wangchuk T."/>
            <person name="Wangdi T."/>
            <person name="Whittaker C."/>
            <person name="Wilkinson J."/>
            <person name="Wu Y."/>
            <person name="Wyman D."/>
            <person name="Yadav S."/>
            <person name="Yang S."/>
            <person name="Yang X."/>
            <person name="Yeager S."/>
            <person name="Yee E."/>
            <person name="Young G."/>
            <person name="Zainoun J."/>
            <person name="Zembeck L."/>
            <person name="Zimmer A."/>
            <person name="Zody M."/>
            <person name="Lander E."/>
        </authorList>
    </citation>
    <scope>NUCLEOTIDE SEQUENCE [LARGE SCALE GENOMIC DNA]</scope>
</reference>
<evidence type="ECO:0000313" key="10">
    <source>
        <dbReference type="Proteomes" id="UP000007875"/>
    </source>
</evidence>
<dbReference type="GO" id="GO:0000123">
    <property type="term" value="C:histone acetyltransferase complex"/>
    <property type="evidence" value="ECO:0007669"/>
    <property type="project" value="TreeGrafter"/>
</dbReference>
<feature type="domain" description="PHD-type" evidence="8">
    <location>
        <begin position="210"/>
        <end position="330"/>
    </location>
</feature>
<organism evidence="9 10">
    <name type="scientific">Ciona savignyi</name>
    <name type="common">Pacific transparent sea squirt</name>
    <dbReference type="NCBI Taxonomy" id="51511"/>
    <lineage>
        <taxon>Eukaryota</taxon>
        <taxon>Metazoa</taxon>
        <taxon>Chordata</taxon>
        <taxon>Tunicata</taxon>
        <taxon>Ascidiacea</taxon>
        <taxon>Phlebobranchia</taxon>
        <taxon>Cionidae</taxon>
        <taxon>Ciona</taxon>
    </lineage>
</organism>
<evidence type="ECO:0000313" key="9">
    <source>
        <dbReference type="Ensembl" id="ENSCSAVP00000006409.1"/>
    </source>
</evidence>
<dbReference type="PANTHER" id="PTHR13793">
    <property type="entry name" value="PHD FINGER PROTEINS"/>
    <property type="match status" value="1"/>
</dbReference>
<keyword evidence="2" id="KW-0677">Repeat</keyword>
<dbReference type="InterPro" id="IPR019542">
    <property type="entry name" value="Enhancer_polycomb-like_N"/>
</dbReference>
<dbReference type="HOGENOM" id="CLU_033303_0_0_1"/>
<dbReference type="PROSITE" id="PS01359">
    <property type="entry name" value="ZF_PHD_1"/>
    <property type="match status" value="1"/>
</dbReference>
<dbReference type="Pfam" id="PF10513">
    <property type="entry name" value="EPL1"/>
    <property type="match status" value="1"/>
</dbReference>
<keyword evidence="10" id="KW-1185">Reference proteome</keyword>
<reference evidence="9" key="2">
    <citation type="submission" date="2025-08" db="UniProtKB">
        <authorList>
            <consortium name="Ensembl"/>
        </authorList>
    </citation>
    <scope>IDENTIFICATION</scope>
</reference>
<dbReference type="InterPro" id="IPR001965">
    <property type="entry name" value="Znf_PHD"/>
</dbReference>
<keyword evidence="1" id="KW-0479">Metal-binding</keyword>
<dbReference type="FunFam" id="3.30.40.10:FF:000004">
    <property type="entry name" value="Jade family PHD finger 2"/>
    <property type="match status" value="1"/>
</dbReference>
<evidence type="ECO:0000256" key="2">
    <source>
        <dbReference type="ARBA" id="ARBA00022737"/>
    </source>
</evidence>
<dbReference type="SUPFAM" id="SSF57903">
    <property type="entry name" value="FYVE/PHD zinc finger"/>
    <property type="match status" value="1"/>
</dbReference>
<dbReference type="SMART" id="SM00249">
    <property type="entry name" value="PHD"/>
    <property type="match status" value="2"/>
</dbReference>
<evidence type="ECO:0000256" key="5">
    <source>
        <dbReference type="ARBA" id="ARBA00038371"/>
    </source>
</evidence>
<dbReference type="InterPro" id="IPR019786">
    <property type="entry name" value="Zinc_finger_PHD-type_CS"/>
</dbReference>
<comment type="similarity">
    <text evidence="5">Belongs to the JADE family.</text>
</comment>
<dbReference type="InterPro" id="IPR019787">
    <property type="entry name" value="Znf_PHD-finger"/>
</dbReference>
<evidence type="ECO:0000256" key="1">
    <source>
        <dbReference type="ARBA" id="ARBA00022723"/>
    </source>
</evidence>
<dbReference type="InterPro" id="IPR050701">
    <property type="entry name" value="Histone_Mod_Regulator"/>
</dbReference>
<protein>
    <recommendedName>
        <fullName evidence="11">PHD-type domain-containing protein</fullName>
    </recommendedName>
</protein>
<name>H2YM57_CIOSA</name>
<dbReference type="Gene3D" id="3.30.40.10">
    <property type="entry name" value="Zinc/RING finger domain, C3HC4 (zinc finger)"/>
    <property type="match status" value="2"/>
</dbReference>
<dbReference type="GeneTree" id="ENSGT00940000158247"/>
<accession>H2YM57</accession>
<dbReference type="Ensembl" id="ENSCSAVT00000006489.1">
    <property type="protein sequence ID" value="ENSCSAVP00000006409.1"/>
    <property type="gene ID" value="ENSCSAVG00000003838.1"/>
</dbReference>
<evidence type="ECO:0000256" key="6">
    <source>
        <dbReference type="PROSITE-ProRule" id="PRU00146"/>
    </source>
</evidence>
<dbReference type="FunFam" id="3.30.40.10:FF:000030">
    <property type="entry name" value="Protein Jade-1 isoform 1"/>
    <property type="match status" value="1"/>
</dbReference>
<dbReference type="InterPro" id="IPR013083">
    <property type="entry name" value="Znf_RING/FYVE/PHD"/>
</dbReference>